<dbReference type="OrthoDB" id="9759608at2"/>
<protein>
    <submittedName>
        <fullName evidence="3">5-oxoprolinase</fullName>
    </submittedName>
</protein>
<dbReference type="RefSeq" id="WP_127565607.1">
    <property type="nucleotide sequence ID" value="NZ_BMFB01000002.1"/>
</dbReference>
<evidence type="ECO:0000313" key="4">
    <source>
        <dbReference type="Proteomes" id="UP000286954"/>
    </source>
</evidence>
<dbReference type="GO" id="GO:0017168">
    <property type="term" value="F:5-oxoprolinase (ATP-hydrolyzing) activity"/>
    <property type="evidence" value="ECO:0007669"/>
    <property type="project" value="TreeGrafter"/>
</dbReference>
<dbReference type="Proteomes" id="UP000286954">
    <property type="component" value="Chromosome"/>
</dbReference>
<dbReference type="KEGG" id="gak:X907_0652"/>
<organism evidence="3 4">
    <name type="scientific">Glycocaulis alkaliphilus</name>
    <dbReference type="NCBI Taxonomy" id="1434191"/>
    <lineage>
        <taxon>Bacteria</taxon>
        <taxon>Pseudomonadati</taxon>
        <taxon>Pseudomonadota</taxon>
        <taxon>Alphaproteobacteria</taxon>
        <taxon>Maricaulales</taxon>
        <taxon>Maricaulaceae</taxon>
        <taxon>Glycocaulis</taxon>
    </lineage>
</organism>
<keyword evidence="4" id="KW-1185">Reference proteome</keyword>
<dbReference type="InterPro" id="IPR003692">
    <property type="entry name" value="Hydantoinase_B"/>
</dbReference>
<feature type="compositionally biased region" description="Gly residues" evidence="2">
    <location>
        <begin position="1188"/>
        <end position="1198"/>
    </location>
</feature>
<evidence type="ECO:0000256" key="2">
    <source>
        <dbReference type="SAM" id="MobiDB-lite"/>
    </source>
</evidence>
<name>A0A3T0E7J1_9PROT</name>
<dbReference type="InterPro" id="IPR008040">
    <property type="entry name" value="Hydant_A_N"/>
</dbReference>
<dbReference type="InterPro" id="IPR002821">
    <property type="entry name" value="Hydantoinase_A"/>
</dbReference>
<dbReference type="PANTHER" id="PTHR11365:SF23">
    <property type="entry name" value="HYPOTHETICAL 5-OXOPROLINASE (EUROFUNG)-RELATED"/>
    <property type="match status" value="1"/>
</dbReference>
<dbReference type="Pfam" id="PF01968">
    <property type="entry name" value="Hydantoinase_A"/>
    <property type="match status" value="1"/>
</dbReference>
<gene>
    <name evidence="3" type="ORF">X907_0652</name>
</gene>
<sequence>MGADSTAKWEIWIDRGGTFTDILGLSPQGELHALKLLSESAAYGDAASEGVRRMTSLSAAGLPADTAASVKMGTTVATNALLEEDGAPTLFITNAGFEDCLLIQDQTRPDIFALRIDRPQPLPARIAGIAGRLGVEGREIAPLDTAELQDVLASARAQGIQSVAIALINSHVNNMHEAEVAKLARAAGFDHVSLSSEVSPLVRLVPRASTTVIDAYLDPVLQDYAARVDKGLGGIPLYFMQSSGGLARSGHFRARDAVLSGPAGGVVGMAQTARAEGLDRVIGFDMGGTSTDVSRYDGDAFERRDQVRIGGRLLRAPMLSIHTVAAGGGSILHFDGERARVGPHSAGARPGPAAYGNGGPPTITDTNIVLGRVHAGWFPDVFGPDGNAPLDIEAARAAILPLAASMGAGSVEEAAEGFLAIAAEAMAGAIRQITISQGIDPRDYALNAFGGAGGQHACQVAAALGMSRIIIHPKAGLLSALGIGMAALLETRQAGLEVPLDADGLQAAQARLSALEDEASEALKAQGAGEIRVTGQLHLRVAGSDTALPVAMSGLDAARATHDEAHLRLFGFTPPANAVLMIESVSVKAESPSGAVLPSTPHTSAQNAEPEGRTRIFSGGRWQDAPVYSLAKLCREQIISGPALIMEPGQTITLDEGWTARPGRTGALIMERTGEATRTNGSTALDPVTLELFNRRFMGIAEEMGVVLERTAHSVNMKERLDFSCAVFDAEGGLVANAPHMPVHLGSMSASVRAALDAHPDLAAGEAVALNAPYNGGTHLPDITVIQPVCDDSGKRLFFVAARGHHADVGGIAPGSMPPFSKTIDEEGVVFDAVKILSDTKFNEAAVREALGSGKHPARAPERNIADLKAQLAACARGAQELQRLIAEQGLSVVQGYMGHVQDNAERAVRRVIGALESGSAVMELEGGERICVAITTQPGDGAAIIDFTGTSAQMPNNFNAPSAVARAAVLYVLRCLIEDQIPLNEGCLKPVEIIIPEGSLIAPEPPGAVVAGNVETSQLIVDALFAATGRMAAAQGTMNNFTFGNETYQYYETICGGSGAGLMADGSGFDGADAVHTHMTNSRLTDPEIMELRYPVRVAHHRVREGSGGGGKWRGGHGSVRRIEFLEAMEASLLSGRRRVAPPGLKGGGDGAPGKARVIRADGRIEEQPALFSVRLSPGDSIEIETPGGGGYGESRG</sequence>
<dbReference type="Pfam" id="PF02538">
    <property type="entry name" value="Hydantoinase_B"/>
    <property type="match status" value="1"/>
</dbReference>
<proteinExistence type="inferred from homology"/>
<dbReference type="EMBL" id="CP018911">
    <property type="protein sequence ID" value="AZU03197.1"/>
    <property type="molecule type" value="Genomic_DNA"/>
</dbReference>
<dbReference type="GO" id="GO:0005829">
    <property type="term" value="C:cytosol"/>
    <property type="evidence" value="ECO:0007669"/>
    <property type="project" value="TreeGrafter"/>
</dbReference>
<dbReference type="GO" id="GO:0006749">
    <property type="term" value="P:glutathione metabolic process"/>
    <property type="evidence" value="ECO:0007669"/>
    <property type="project" value="TreeGrafter"/>
</dbReference>
<feature type="region of interest" description="Disordered" evidence="2">
    <location>
        <begin position="1179"/>
        <end position="1198"/>
    </location>
</feature>
<accession>A0A3T0E7J1</accession>
<dbReference type="InterPro" id="IPR045079">
    <property type="entry name" value="Oxoprolinase-like"/>
</dbReference>
<comment type="similarity">
    <text evidence="1">Belongs to the oxoprolinase family.</text>
</comment>
<dbReference type="AlphaFoldDB" id="A0A3T0E7J1"/>
<evidence type="ECO:0000256" key="1">
    <source>
        <dbReference type="ARBA" id="ARBA00010403"/>
    </source>
</evidence>
<dbReference type="PANTHER" id="PTHR11365">
    <property type="entry name" value="5-OXOPROLINASE RELATED"/>
    <property type="match status" value="1"/>
</dbReference>
<evidence type="ECO:0000313" key="3">
    <source>
        <dbReference type="EMBL" id="AZU03197.1"/>
    </source>
</evidence>
<reference evidence="3 4" key="1">
    <citation type="submission" date="2016-12" db="EMBL/GenBank/DDBJ databases">
        <title>The genome of dimorphic prosthecate Glycocaulis alkaliphilus 6b-8t, isolated from crude oil dictates its adaptability in petroleum environments.</title>
        <authorList>
            <person name="Wu X.-L."/>
            <person name="Geng S."/>
        </authorList>
    </citation>
    <scope>NUCLEOTIDE SEQUENCE [LARGE SCALE GENOMIC DNA]</scope>
    <source>
        <strain evidence="3 4">6B-8</strain>
    </source>
</reference>
<dbReference type="Pfam" id="PF05378">
    <property type="entry name" value="Hydant_A_N"/>
    <property type="match status" value="1"/>
</dbReference>